<protein>
    <recommendedName>
        <fullName evidence="5">aspartate-semialdehyde dehydrogenase</fullName>
        <ecNumber evidence="5">1.2.1.11</ecNumber>
    </recommendedName>
</protein>
<dbReference type="InterPro" id="IPR036291">
    <property type="entry name" value="NAD(P)-bd_dom_sf"/>
</dbReference>
<evidence type="ECO:0000256" key="6">
    <source>
        <dbReference type="ARBA" id="ARBA00022605"/>
    </source>
</evidence>
<dbReference type="EMBL" id="FOAG01000022">
    <property type="protein sequence ID" value="SEM35571.1"/>
    <property type="molecule type" value="Genomic_DNA"/>
</dbReference>
<comment type="similarity">
    <text evidence="4">Belongs to the aspartate-semialdehyde dehydrogenase family.</text>
</comment>
<dbReference type="GO" id="GO:0009089">
    <property type="term" value="P:lysine biosynthetic process via diaminopimelate"/>
    <property type="evidence" value="ECO:0007669"/>
    <property type="project" value="UniProtKB-UniPathway"/>
</dbReference>
<organism evidence="15 16">
    <name type="scientific">Roseovarius azorensis</name>
    <dbReference type="NCBI Taxonomy" id="1287727"/>
    <lineage>
        <taxon>Bacteria</taxon>
        <taxon>Pseudomonadati</taxon>
        <taxon>Pseudomonadota</taxon>
        <taxon>Alphaproteobacteria</taxon>
        <taxon>Rhodobacterales</taxon>
        <taxon>Roseobacteraceae</taxon>
        <taxon>Roseovarius</taxon>
    </lineage>
</organism>
<dbReference type="InterPro" id="IPR051823">
    <property type="entry name" value="ASADH-related"/>
</dbReference>
<keyword evidence="10" id="KW-0560">Oxidoreductase</keyword>
<feature type="active site" description="Acyl-thioester intermediate" evidence="13">
    <location>
        <position position="141"/>
    </location>
</feature>
<dbReference type="PROSITE" id="PS01103">
    <property type="entry name" value="ASD"/>
    <property type="match status" value="1"/>
</dbReference>
<dbReference type="OrthoDB" id="9801289at2"/>
<evidence type="ECO:0000313" key="15">
    <source>
        <dbReference type="EMBL" id="SEM35571.1"/>
    </source>
</evidence>
<evidence type="ECO:0000259" key="14">
    <source>
        <dbReference type="SMART" id="SM00859"/>
    </source>
</evidence>
<evidence type="ECO:0000256" key="7">
    <source>
        <dbReference type="ARBA" id="ARBA00022697"/>
    </source>
</evidence>
<dbReference type="UniPathway" id="UPA00051">
    <property type="reaction ID" value="UER00464"/>
</dbReference>
<feature type="domain" description="Semialdehyde dehydrogenase NAD-binding" evidence="14">
    <location>
        <begin position="3"/>
        <end position="132"/>
    </location>
</feature>
<comment type="function">
    <text evidence="1">Catalyzes the NADPH-dependent formation of L-aspartate-semialdehyde (L-ASA) by the reductive dephosphorylation of L-aspartyl-4-phosphate.</text>
</comment>
<gene>
    <name evidence="15" type="ORF">SAMN05443999_12221</name>
</gene>
<evidence type="ECO:0000256" key="12">
    <source>
        <dbReference type="ARBA" id="ARBA00023167"/>
    </source>
</evidence>
<name>A0A1H7XPA2_9RHOB</name>
<evidence type="ECO:0000256" key="10">
    <source>
        <dbReference type="ARBA" id="ARBA00023002"/>
    </source>
</evidence>
<dbReference type="Pfam" id="PF01118">
    <property type="entry name" value="Semialdhyde_dh"/>
    <property type="match status" value="1"/>
</dbReference>
<sequence length="333" mass="35812">MIPVVVLGASRLIGQALLQRLAGHPAFAVRALCDLGPERPPMPYGEVCDWRMTSSMPTELVTLDHHSGPASSLSRLSKPGLLVLSVLPDGQSAEADRAFAEGGARVITHAEEWRLHPDIPLIIPDIHPIPSEPGIIATPNCTTVMLSLLLTALRNEHRIDAVSVVALQALSGADLTGPSAMDMLGNVDPHLDGEARALERETGRIFSEEFPVSARCVRVPVNVGHTLLVSFKTRRPSELGDILTCLDDFRLTSARARTETAMERPFVLFRNPGRPRPVPDADAGRGMALSIGGVARCPVLDWRCVLVGNNVERGSAATMVLTAEMLAQSLVDF</sequence>
<evidence type="ECO:0000256" key="8">
    <source>
        <dbReference type="ARBA" id="ARBA00022857"/>
    </source>
</evidence>
<dbReference type="AlphaFoldDB" id="A0A1H7XPA2"/>
<evidence type="ECO:0000256" key="5">
    <source>
        <dbReference type="ARBA" id="ARBA00013120"/>
    </source>
</evidence>
<dbReference type="SMART" id="SM00859">
    <property type="entry name" value="Semialdhyde_dh"/>
    <property type="match status" value="1"/>
</dbReference>
<reference evidence="15 16" key="1">
    <citation type="submission" date="2016-10" db="EMBL/GenBank/DDBJ databases">
        <authorList>
            <person name="de Groot N.N."/>
        </authorList>
    </citation>
    <scope>NUCLEOTIDE SEQUENCE [LARGE SCALE GENOMIC DNA]</scope>
    <source>
        <strain evidence="15 16">DSM 100674</strain>
    </source>
</reference>
<dbReference type="PIRSF" id="PIRSF000148">
    <property type="entry name" value="ASA_dh"/>
    <property type="match status" value="1"/>
</dbReference>
<dbReference type="CDD" id="cd18130">
    <property type="entry name" value="ASADH_C_arch_fung_like"/>
    <property type="match status" value="1"/>
</dbReference>
<evidence type="ECO:0000256" key="3">
    <source>
        <dbReference type="ARBA" id="ARBA00005097"/>
    </source>
</evidence>
<dbReference type="STRING" id="1287727.SAMN05443999_12221"/>
<comment type="pathway">
    <text evidence="3">Amino-acid biosynthesis; L-threonine biosynthesis; L-threonine from L-aspartate: step 2/5.</text>
</comment>
<evidence type="ECO:0000256" key="11">
    <source>
        <dbReference type="ARBA" id="ARBA00023154"/>
    </source>
</evidence>
<dbReference type="Gene3D" id="3.30.360.10">
    <property type="entry name" value="Dihydrodipicolinate Reductase, domain 2"/>
    <property type="match status" value="1"/>
</dbReference>
<keyword evidence="6" id="KW-0028">Amino-acid biosynthesis</keyword>
<keyword evidence="12" id="KW-0486">Methionine biosynthesis</keyword>
<dbReference type="Proteomes" id="UP000199582">
    <property type="component" value="Unassembled WGS sequence"/>
</dbReference>
<evidence type="ECO:0000256" key="13">
    <source>
        <dbReference type="PIRSR" id="PIRSR000148-1"/>
    </source>
</evidence>
<dbReference type="UniPathway" id="UPA00050">
    <property type="reaction ID" value="UER00463"/>
</dbReference>
<dbReference type="GO" id="GO:0046983">
    <property type="term" value="F:protein dimerization activity"/>
    <property type="evidence" value="ECO:0007669"/>
    <property type="project" value="InterPro"/>
</dbReference>
<dbReference type="InterPro" id="IPR000319">
    <property type="entry name" value="Asp-semialdehyde_DH_CS"/>
</dbReference>
<keyword evidence="9" id="KW-0220">Diaminopimelate biosynthesis</keyword>
<dbReference type="Gene3D" id="3.40.50.720">
    <property type="entry name" value="NAD(P)-binding Rossmann-like Domain"/>
    <property type="match status" value="1"/>
</dbReference>
<dbReference type="GO" id="GO:0004073">
    <property type="term" value="F:aspartate-semialdehyde dehydrogenase activity"/>
    <property type="evidence" value="ECO:0007669"/>
    <property type="project" value="UniProtKB-EC"/>
</dbReference>
<feature type="active site" description="Proton acceptor" evidence="13">
    <location>
        <position position="225"/>
    </location>
</feature>
<dbReference type="PANTHER" id="PTHR46718">
    <property type="entry name" value="ASPARTATE-SEMIALDEHYDE DEHYDROGENASE"/>
    <property type="match status" value="1"/>
</dbReference>
<evidence type="ECO:0000256" key="1">
    <source>
        <dbReference type="ARBA" id="ARBA00002492"/>
    </source>
</evidence>
<dbReference type="InterPro" id="IPR000534">
    <property type="entry name" value="Semialdehyde_DH_NAD-bd"/>
</dbReference>
<dbReference type="GO" id="GO:0019877">
    <property type="term" value="P:diaminopimelate biosynthetic process"/>
    <property type="evidence" value="ECO:0007669"/>
    <property type="project" value="UniProtKB-KW"/>
</dbReference>
<dbReference type="GO" id="GO:0009086">
    <property type="term" value="P:methionine biosynthetic process"/>
    <property type="evidence" value="ECO:0007669"/>
    <property type="project" value="UniProtKB-KW"/>
</dbReference>
<keyword evidence="8" id="KW-0521">NADP</keyword>
<keyword evidence="11" id="KW-0457">Lysine biosynthesis</keyword>
<evidence type="ECO:0000313" key="16">
    <source>
        <dbReference type="Proteomes" id="UP000199582"/>
    </source>
</evidence>
<dbReference type="PANTHER" id="PTHR46718:SF1">
    <property type="entry name" value="ASPARTATE-SEMIALDEHYDE DEHYDROGENASE"/>
    <property type="match status" value="1"/>
</dbReference>
<dbReference type="UniPathway" id="UPA00034">
    <property type="reaction ID" value="UER00016"/>
</dbReference>
<keyword evidence="7" id="KW-0791">Threonine biosynthesis</keyword>
<evidence type="ECO:0000256" key="9">
    <source>
        <dbReference type="ARBA" id="ARBA00022915"/>
    </source>
</evidence>
<dbReference type="GO" id="GO:0009088">
    <property type="term" value="P:threonine biosynthetic process"/>
    <property type="evidence" value="ECO:0007669"/>
    <property type="project" value="UniProtKB-UniPathway"/>
</dbReference>
<dbReference type="RefSeq" id="WP_093039321.1">
    <property type="nucleotide sequence ID" value="NZ_FOAG01000022.1"/>
</dbReference>
<dbReference type="EC" id="1.2.1.11" evidence="5"/>
<dbReference type="SUPFAM" id="SSF51735">
    <property type="entry name" value="NAD(P)-binding Rossmann-fold domains"/>
    <property type="match status" value="1"/>
</dbReference>
<accession>A0A1H7XPA2</accession>
<evidence type="ECO:0000256" key="2">
    <source>
        <dbReference type="ARBA" id="ARBA00005021"/>
    </source>
</evidence>
<dbReference type="Pfam" id="PF02774">
    <property type="entry name" value="Semialdhyde_dhC"/>
    <property type="match status" value="1"/>
</dbReference>
<comment type="pathway">
    <text evidence="2">Amino-acid biosynthesis; L-methionine biosynthesis via de novo pathway; L-homoserine from L-aspartate: step 2/3.</text>
</comment>
<evidence type="ECO:0000256" key="4">
    <source>
        <dbReference type="ARBA" id="ARBA00010584"/>
    </source>
</evidence>
<dbReference type="GO" id="GO:0050661">
    <property type="term" value="F:NADP binding"/>
    <property type="evidence" value="ECO:0007669"/>
    <property type="project" value="InterPro"/>
</dbReference>
<dbReference type="GO" id="GO:0051287">
    <property type="term" value="F:NAD binding"/>
    <property type="evidence" value="ECO:0007669"/>
    <property type="project" value="InterPro"/>
</dbReference>
<dbReference type="SUPFAM" id="SSF55347">
    <property type="entry name" value="Glyceraldehyde-3-phosphate dehydrogenase-like, C-terminal domain"/>
    <property type="match status" value="1"/>
</dbReference>
<keyword evidence="16" id="KW-1185">Reference proteome</keyword>
<dbReference type="InterPro" id="IPR012280">
    <property type="entry name" value="Semialdhyde_DH_dimer_dom"/>
</dbReference>
<proteinExistence type="inferred from homology"/>